<evidence type="ECO:0000256" key="2">
    <source>
        <dbReference type="SAM" id="MobiDB-lite"/>
    </source>
</evidence>
<accession>A0AAE0ESS6</accession>
<feature type="coiled-coil region" evidence="1">
    <location>
        <begin position="106"/>
        <end position="140"/>
    </location>
</feature>
<feature type="region of interest" description="Disordered" evidence="2">
    <location>
        <begin position="257"/>
        <end position="318"/>
    </location>
</feature>
<sequence length="661" mass="72927">MDVTDDMLETWPEDFGLTVDASRLRNPISFINDFRMEALGDSICEEDPLRINVEWNCVLVDGLPYMVALQVAPVAAHDEFLCDYGFQYWRCLRMQQRRHAAISKLLAERDEKLAACERRAQSLEAEVAALRGQVDAHQASLRAISGCVQHEVLRHGRAQDGAAQPWEAALPVTQPVRRGPGRPRIADRQLVVQPGPALKAQQKSKKALQTSKKRKHSQEGLMNKAAEAKMTTKKKVKTEESKAKLEYGRGALAAYTGRGSAGTSEAGQGGGGSAGTSARAAEDELNAGRVQEKPKVEEKPEVAEHRRRHRQPDVTPDEINWKDPLFWEKLRLLRIDSQIPMGALLLEHQTDKFFDQPLRRWRGKVIDADSSDQLDRLLEKYMQYIDIRHLCLSSDLEGFERTLSSVEAALKANPLDHLWESMGDSQEITWLESLARVEHLKTGLGATIRDEVASALTAGGEGPPEHYARQIMNCVNKRVMTLQNAAGPTKRALRGILRAAQQSGAGHGALRGAEAGDTATHAVKREMEADACGSLSDCELGQLTLTTSLRGTESMPAHPIKEAPIEMGVLHSDAAGTMIPQRGHTVHGLEQGGSEHPIEIDSPERELQHSVQTFMSEVHESFVKAQPTLCAMKKSMRHPPGSSLDRRVSSSPSCSQRNQST</sequence>
<dbReference type="EMBL" id="LGRX02034135">
    <property type="protein sequence ID" value="KAK3238702.1"/>
    <property type="molecule type" value="Genomic_DNA"/>
</dbReference>
<protein>
    <submittedName>
        <fullName evidence="3">Uncharacterized protein</fullName>
    </submittedName>
</protein>
<feature type="region of interest" description="Disordered" evidence="2">
    <location>
        <begin position="193"/>
        <end position="242"/>
    </location>
</feature>
<feature type="region of interest" description="Disordered" evidence="2">
    <location>
        <begin position="633"/>
        <end position="661"/>
    </location>
</feature>
<evidence type="ECO:0000313" key="3">
    <source>
        <dbReference type="EMBL" id="KAK3238702.1"/>
    </source>
</evidence>
<evidence type="ECO:0000256" key="1">
    <source>
        <dbReference type="SAM" id="Coils"/>
    </source>
</evidence>
<gene>
    <name evidence="3" type="ORF">CYMTET_51307</name>
</gene>
<feature type="compositionally biased region" description="Basic and acidic residues" evidence="2">
    <location>
        <begin position="290"/>
        <end position="304"/>
    </location>
</feature>
<name>A0AAE0ESS6_9CHLO</name>
<dbReference type="AlphaFoldDB" id="A0AAE0ESS6"/>
<evidence type="ECO:0000313" key="4">
    <source>
        <dbReference type="Proteomes" id="UP001190700"/>
    </source>
</evidence>
<keyword evidence="1" id="KW-0175">Coiled coil</keyword>
<organism evidence="3 4">
    <name type="scientific">Cymbomonas tetramitiformis</name>
    <dbReference type="NCBI Taxonomy" id="36881"/>
    <lineage>
        <taxon>Eukaryota</taxon>
        <taxon>Viridiplantae</taxon>
        <taxon>Chlorophyta</taxon>
        <taxon>Pyramimonadophyceae</taxon>
        <taxon>Pyramimonadales</taxon>
        <taxon>Pyramimonadaceae</taxon>
        <taxon>Cymbomonas</taxon>
    </lineage>
</organism>
<feature type="compositionally biased region" description="Basic residues" evidence="2">
    <location>
        <begin position="202"/>
        <end position="216"/>
    </location>
</feature>
<dbReference type="Proteomes" id="UP001190700">
    <property type="component" value="Unassembled WGS sequence"/>
</dbReference>
<proteinExistence type="predicted"/>
<comment type="caution">
    <text evidence="3">The sequence shown here is derived from an EMBL/GenBank/DDBJ whole genome shotgun (WGS) entry which is preliminary data.</text>
</comment>
<keyword evidence="4" id="KW-1185">Reference proteome</keyword>
<reference evidence="3 4" key="1">
    <citation type="journal article" date="2015" name="Genome Biol. Evol.">
        <title>Comparative Genomics of a Bacterivorous Green Alga Reveals Evolutionary Causalities and Consequences of Phago-Mixotrophic Mode of Nutrition.</title>
        <authorList>
            <person name="Burns J.A."/>
            <person name="Paasch A."/>
            <person name="Narechania A."/>
            <person name="Kim E."/>
        </authorList>
    </citation>
    <scope>NUCLEOTIDE SEQUENCE [LARGE SCALE GENOMIC DNA]</scope>
    <source>
        <strain evidence="3 4">PLY_AMNH</strain>
    </source>
</reference>
<feature type="compositionally biased region" description="Low complexity" evidence="2">
    <location>
        <begin position="649"/>
        <end position="661"/>
    </location>
</feature>